<dbReference type="InterPro" id="IPR011146">
    <property type="entry name" value="HIT-like"/>
</dbReference>
<dbReference type="PROSITE" id="PS51084">
    <property type="entry name" value="HIT_2"/>
    <property type="match status" value="1"/>
</dbReference>
<reference evidence="4 5" key="1">
    <citation type="journal article" date="2016" name="Nat. Commun.">
        <title>Thousands of microbial genomes shed light on interconnected biogeochemical processes in an aquifer system.</title>
        <authorList>
            <person name="Anantharaman K."/>
            <person name="Brown C.T."/>
            <person name="Hug L.A."/>
            <person name="Sharon I."/>
            <person name="Castelle C.J."/>
            <person name="Probst A.J."/>
            <person name="Thomas B.C."/>
            <person name="Singh A."/>
            <person name="Wilkins M.J."/>
            <person name="Karaoz U."/>
            <person name="Brodie E.L."/>
            <person name="Williams K.H."/>
            <person name="Hubbard S.S."/>
            <person name="Banfield J.F."/>
        </authorList>
    </citation>
    <scope>NUCLEOTIDE SEQUENCE [LARGE SCALE GENOMIC DNA]</scope>
</reference>
<gene>
    <name evidence="4" type="ORF">A3C06_00100</name>
</gene>
<name>A0A1G2MS66_9BACT</name>
<dbReference type="InterPro" id="IPR001310">
    <property type="entry name" value="Histidine_triad_HIT"/>
</dbReference>
<comment type="caution">
    <text evidence="4">The sequence shown here is derived from an EMBL/GenBank/DDBJ whole genome shotgun (WGS) entry which is preliminary data.</text>
</comment>
<dbReference type="PANTHER" id="PTHR46648:SF1">
    <property type="entry name" value="ADENOSINE 5'-MONOPHOSPHORAMIDASE HNT1"/>
    <property type="match status" value="1"/>
</dbReference>
<sequence length="126" mass="14373">MTNKISDGVNCIFCKIVSGEIPSHKVYEDKDFFAFLDIHPQSPGHTQVIPKNHVRWVWDVPNVGEYFEVVRKIAKAQQKSFETDWILSKIIGDEVPHAHIWIFPNDNVKGNKNDFPANAEKISSAL</sequence>
<dbReference type="Pfam" id="PF01230">
    <property type="entry name" value="HIT"/>
    <property type="match status" value="1"/>
</dbReference>
<dbReference type="PANTHER" id="PTHR46648">
    <property type="entry name" value="HIT FAMILY PROTEIN 1"/>
    <property type="match status" value="1"/>
</dbReference>
<dbReference type="Proteomes" id="UP000177565">
    <property type="component" value="Unassembled WGS sequence"/>
</dbReference>
<organism evidence="4 5">
    <name type="scientific">Candidatus Taylorbacteria bacterium RIFCSPHIGHO2_02_FULL_46_13</name>
    <dbReference type="NCBI Taxonomy" id="1802312"/>
    <lineage>
        <taxon>Bacteria</taxon>
        <taxon>Candidatus Tayloriibacteriota</taxon>
    </lineage>
</organism>
<evidence type="ECO:0000259" key="3">
    <source>
        <dbReference type="PROSITE" id="PS51084"/>
    </source>
</evidence>
<feature type="active site" description="Tele-AMP-histidine intermediate" evidence="1">
    <location>
        <position position="99"/>
    </location>
</feature>
<evidence type="ECO:0000313" key="4">
    <source>
        <dbReference type="EMBL" id="OHA26703.1"/>
    </source>
</evidence>
<accession>A0A1G2MS66</accession>
<proteinExistence type="predicted"/>
<dbReference type="InterPro" id="IPR036265">
    <property type="entry name" value="HIT-like_sf"/>
</dbReference>
<dbReference type="SUPFAM" id="SSF54197">
    <property type="entry name" value="HIT-like"/>
    <property type="match status" value="1"/>
</dbReference>
<evidence type="ECO:0000313" key="5">
    <source>
        <dbReference type="Proteomes" id="UP000177565"/>
    </source>
</evidence>
<evidence type="ECO:0000256" key="1">
    <source>
        <dbReference type="PIRSR" id="PIRSR601310-1"/>
    </source>
</evidence>
<evidence type="ECO:0000256" key="2">
    <source>
        <dbReference type="PROSITE-ProRule" id="PRU00464"/>
    </source>
</evidence>
<comment type="caution">
    <text evidence="2">Lacks conserved residue(s) required for the propagation of feature annotation.</text>
</comment>
<dbReference type="Gene3D" id="3.30.428.10">
    <property type="entry name" value="HIT-like"/>
    <property type="match status" value="1"/>
</dbReference>
<dbReference type="AlphaFoldDB" id="A0A1G2MS66"/>
<dbReference type="STRING" id="1802312.A3C06_00100"/>
<feature type="domain" description="HIT" evidence="3">
    <location>
        <begin position="12"/>
        <end position="114"/>
    </location>
</feature>
<dbReference type="GO" id="GO:0009117">
    <property type="term" value="P:nucleotide metabolic process"/>
    <property type="evidence" value="ECO:0007669"/>
    <property type="project" value="TreeGrafter"/>
</dbReference>
<dbReference type="PRINTS" id="PR00332">
    <property type="entry name" value="HISTRIAD"/>
</dbReference>
<protein>
    <recommendedName>
        <fullName evidence="3">HIT domain-containing protein</fullName>
    </recommendedName>
</protein>
<dbReference type="GO" id="GO:0003824">
    <property type="term" value="F:catalytic activity"/>
    <property type="evidence" value="ECO:0007669"/>
    <property type="project" value="InterPro"/>
</dbReference>
<dbReference type="EMBL" id="MHRQ01000017">
    <property type="protein sequence ID" value="OHA26703.1"/>
    <property type="molecule type" value="Genomic_DNA"/>
</dbReference>